<comment type="caution">
    <text evidence="1">The sequence shown here is derived from an EMBL/GenBank/DDBJ whole genome shotgun (WGS) entry which is preliminary data.</text>
</comment>
<evidence type="ECO:0000313" key="2">
    <source>
        <dbReference type="Proteomes" id="UP000054988"/>
    </source>
</evidence>
<dbReference type="EMBL" id="LATX01001862">
    <property type="protein sequence ID" value="KTB37275.1"/>
    <property type="molecule type" value="Genomic_DNA"/>
</dbReference>
<accession>A0A0W0FLT3</accession>
<organism evidence="1 2">
    <name type="scientific">Moniliophthora roreri</name>
    <name type="common">Frosty pod rot fungus</name>
    <name type="synonym">Monilia roreri</name>
    <dbReference type="NCBI Taxonomy" id="221103"/>
    <lineage>
        <taxon>Eukaryota</taxon>
        <taxon>Fungi</taxon>
        <taxon>Dikarya</taxon>
        <taxon>Basidiomycota</taxon>
        <taxon>Agaricomycotina</taxon>
        <taxon>Agaricomycetes</taxon>
        <taxon>Agaricomycetidae</taxon>
        <taxon>Agaricales</taxon>
        <taxon>Marasmiineae</taxon>
        <taxon>Marasmiaceae</taxon>
        <taxon>Moniliophthora</taxon>
    </lineage>
</organism>
<name>A0A0W0FLT3_MONRR</name>
<dbReference type="AlphaFoldDB" id="A0A0W0FLT3"/>
<reference evidence="1 2" key="1">
    <citation type="submission" date="2015-12" db="EMBL/GenBank/DDBJ databases">
        <title>Draft genome sequence of Moniliophthora roreri, the causal agent of frosty pod rot of cacao.</title>
        <authorList>
            <person name="Aime M.C."/>
            <person name="Diaz-Valderrama J.R."/>
            <person name="Kijpornyongpan T."/>
            <person name="Phillips-Mora W."/>
        </authorList>
    </citation>
    <scope>NUCLEOTIDE SEQUENCE [LARGE SCALE GENOMIC DNA]</scope>
    <source>
        <strain evidence="1 2">MCA 2952</strain>
    </source>
</reference>
<protein>
    <submittedName>
        <fullName evidence="1">Uncharacterized protein</fullName>
    </submittedName>
</protein>
<dbReference type="Proteomes" id="UP000054988">
    <property type="component" value="Unassembled WGS sequence"/>
</dbReference>
<gene>
    <name evidence="1" type="ORF">WG66_10146</name>
</gene>
<evidence type="ECO:0000313" key="1">
    <source>
        <dbReference type="EMBL" id="KTB37275.1"/>
    </source>
</evidence>
<sequence>MSRLPSSLSLGDSTPRLELVLRENRPPRLVARCLRRSHLVRCRRREAYHGEHKALDRGTTKDCYMLAHPYLPCPLQTGKLPEALTLTLPIGRNTWAIQNLRSSGNSQTVFDGAGYGVHSLDQISVLSLADDSCL</sequence>
<proteinExistence type="predicted"/>